<dbReference type="EMBL" id="CACRTO010000040">
    <property type="protein sequence ID" value="VYU53066.1"/>
    <property type="molecule type" value="Genomic_DNA"/>
</dbReference>
<gene>
    <name evidence="1" type="primary">frlB</name>
    <name evidence="1" type="ORF">CTLFYP3_02745</name>
</gene>
<dbReference type="GO" id="GO:0016787">
    <property type="term" value="F:hydrolase activity"/>
    <property type="evidence" value="ECO:0007669"/>
    <property type="project" value="UniProtKB-KW"/>
</dbReference>
<accession>A0A6N3FMJ4</accession>
<reference evidence="1" key="1">
    <citation type="submission" date="2019-11" db="EMBL/GenBank/DDBJ databases">
        <authorList>
            <person name="Feng L."/>
        </authorList>
    </citation>
    <scope>NUCLEOTIDE SEQUENCE</scope>
    <source>
        <strain evidence="1">CTertiumLFYP3</strain>
    </source>
</reference>
<keyword evidence="1" id="KW-0378">Hydrolase</keyword>
<evidence type="ECO:0000313" key="1">
    <source>
        <dbReference type="EMBL" id="VYU53066.1"/>
    </source>
</evidence>
<proteinExistence type="predicted"/>
<dbReference type="GO" id="GO:1901135">
    <property type="term" value="P:carbohydrate derivative metabolic process"/>
    <property type="evidence" value="ECO:0007669"/>
    <property type="project" value="InterPro"/>
</dbReference>
<dbReference type="AlphaFoldDB" id="A0A6N3FMJ4"/>
<dbReference type="SUPFAM" id="SSF53697">
    <property type="entry name" value="SIS domain"/>
    <property type="match status" value="1"/>
</dbReference>
<sequence length="109" mass="13013">MRTRTVTSADFFHGTLELVDKEVPVYLVKGIGKYRSQDERVERFLKKTTDKLVVIDLNDYHLDGFSKEFDDILSPIVFNALTRGRLAYHFERVTGHDLNMRRYYRQFEY</sequence>
<dbReference type="EC" id="3.5.-.-" evidence="1"/>
<dbReference type="GO" id="GO:0097367">
    <property type="term" value="F:carbohydrate derivative binding"/>
    <property type="evidence" value="ECO:0007669"/>
    <property type="project" value="InterPro"/>
</dbReference>
<protein>
    <submittedName>
        <fullName evidence="1">Fructosamine deglycase FrlB</fullName>
        <ecNumber evidence="1">3.5.-.-</ecNumber>
    </submittedName>
</protein>
<name>A0A6N3FMJ4_9CLOT</name>
<dbReference type="Gene3D" id="3.40.50.10490">
    <property type="entry name" value="Glucose-6-phosphate isomerase like protein, domain 1"/>
    <property type="match status" value="1"/>
</dbReference>
<organism evidence="1">
    <name type="scientific">Clostridium tertium</name>
    <dbReference type="NCBI Taxonomy" id="1559"/>
    <lineage>
        <taxon>Bacteria</taxon>
        <taxon>Bacillati</taxon>
        <taxon>Bacillota</taxon>
        <taxon>Clostridia</taxon>
        <taxon>Eubacteriales</taxon>
        <taxon>Clostridiaceae</taxon>
        <taxon>Clostridium</taxon>
    </lineage>
</organism>
<dbReference type="InterPro" id="IPR046348">
    <property type="entry name" value="SIS_dom_sf"/>
</dbReference>